<dbReference type="Gene3D" id="3.40.50.720">
    <property type="entry name" value="NAD(P)-binding Rossmann-like Domain"/>
    <property type="match status" value="1"/>
</dbReference>
<dbReference type="PRINTS" id="PR00081">
    <property type="entry name" value="GDHRDH"/>
</dbReference>
<organism evidence="1 2">
    <name type="scientific">Lophium mytilinum</name>
    <dbReference type="NCBI Taxonomy" id="390894"/>
    <lineage>
        <taxon>Eukaryota</taxon>
        <taxon>Fungi</taxon>
        <taxon>Dikarya</taxon>
        <taxon>Ascomycota</taxon>
        <taxon>Pezizomycotina</taxon>
        <taxon>Dothideomycetes</taxon>
        <taxon>Pleosporomycetidae</taxon>
        <taxon>Mytilinidiales</taxon>
        <taxon>Mytilinidiaceae</taxon>
        <taxon>Lophium</taxon>
    </lineage>
</organism>
<dbReference type="GO" id="GO:0016616">
    <property type="term" value="F:oxidoreductase activity, acting on the CH-OH group of donors, NAD or NADP as acceptor"/>
    <property type="evidence" value="ECO:0007669"/>
    <property type="project" value="TreeGrafter"/>
</dbReference>
<dbReference type="SUPFAM" id="SSF51735">
    <property type="entry name" value="NAD(P)-binding Rossmann-fold domains"/>
    <property type="match status" value="1"/>
</dbReference>
<dbReference type="Pfam" id="PF00106">
    <property type="entry name" value="adh_short"/>
    <property type="match status" value="1"/>
</dbReference>
<dbReference type="OrthoDB" id="7289984at2759"/>
<name>A0A6A6QG89_9PEZI</name>
<dbReference type="EMBL" id="MU004195">
    <property type="protein sequence ID" value="KAF2491428.1"/>
    <property type="molecule type" value="Genomic_DNA"/>
</dbReference>
<evidence type="ECO:0000313" key="1">
    <source>
        <dbReference type="EMBL" id="KAF2491428.1"/>
    </source>
</evidence>
<dbReference type="AlphaFoldDB" id="A0A6A6QG89"/>
<evidence type="ECO:0000313" key="2">
    <source>
        <dbReference type="Proteomes" id="UP000799750"/>
    </source>
</evidence>
<accession>A0A6A6QG89</accession>
<proteinExistence type="predicted"/>
<dbReference type="InterPro" id="IPR002347">
    <property type="entry name" value="SDR_fam"/>
</dbReference>
<keyword evidence="2" id="KW-1185">Reference proteome</keyword>
<gene>
    <name evidence="1" type="ORF">BU16DRAFT_584707</name>
</gene>
<sequence>MPSYVVVGASRGLGYAWLQNLSASPSNTVVGLVRTPGPVIDQLTSDKISNVHVLPADLADHVSLKAAAAEVSKLTNGSVDYLIVNGAYMNHTTANLTPTALIGKEELLQEEMRRNVDVNLTGPMFAINAFLPLVRKSSIKKIIVLSTGLADPVGTKEGGLASAVAYSSIKAALNMVVVKYALELKEEGIVVLALSPGVINTRLDTPSEEEMAGMMDMMKRFQLKYPHWTGPMKAEESVAMQKDVIEKITIEESGEFLSHKGNKEWL</sequence>
<dbReference type="InterPro" id="IPR036291">
    <property type="entry name" value="NAD(P)-bd_dom_sf"/>
</dbReference>
<dbReference type="InterPro" id="IPR052184">
    <property type="entry name" value="SDR_enzymes"/>
</dbReference>
<reference evidence="1" key="1">
    <citation type="journal article" date="2020" name="Stud. Mycol.">
        <title>101 Dothideomycetes genomes: a test case for predicting lifestyles and emergence of pathogens.</title>
        <authorList>
            <person name="Haridas S."/>
            <person name="Albert R."/>
            <person name="Binder M."/>
            <person name="Bloem J."/>
            <person name="Labutti K."/>
            <person name="Salamov A."/>
            <person name="Andreopoulos B."/>
            <person name="Baker S."/>
            <person name="Barry K."/>
            <person name="Bills G."/>
            <person name="Bluhm B."/>
            <person name="Cannon C."/>
            <person name="Castanera R."/>
            <person name="Culley D."/>
            <person name="Daum C."/>
            <person name="Ezra D."/>
            <person name="Gonzalez J."/>
            <person name="Henrissat B."/>
            <person name="Kuo A."/>
            <person name="Liang C."/>
            <person name="Lipzen A."/>
            <person name="Lutzoni F."/>
            <person name="Magnuson J."/>
            <person name="Mondo S."/>
            <person name="Nolan M."/>
            <person name="Ohm R."/>
            <person name="Pangilinan J."/>
            <person name="Park H.-J."/>
            <person name="Ramirez L."/>
            <person name="Alfaro M."/>
            <person name="Sun H."/>
            <person name="Tritt A."/>
            <person name="Yoshinaga Y."/>
            <person name="Zwiers L.-H."/>
            <person name="Turgeon B."/>
            <person name="Goodwin S."/>
            <person name="Spatafora J."/>
            <person name="Crous P."/>
            <person name="Grigoriev I."/>
        </authorList>
    </citation>
    <scope>NUCLEOTIDE SEQUENCE</scope>
    <source>
        <strain evidence="1">CBS 269.34</strain>
    </source>
</reference>
<protein>
    <submittedName>
        <fullName evidence="1">NAD(P)-binding protein</fullName>
    </submittedName>
</protein>
<dbReference type="PANTHER" id="PTHR45458">
    <property type="entry name" value="SHORT-CHAIN DEHYDROGENASE/REDUCTASE SDR"/>
    <property type="match status" value="1"/>
</dbReference>
<dbReference type="Proteomes" id="UP000799750">
    <property type="component" value="Unassembled WGS sequence"/>
</dbReference>
<dbReference type="PANTHER" id="PTHR45458:SF3">
    <property type="entry name" value="CHAIN DEHYDROGENASE (ATSC), PUTATIVE-RELATED"/>
    <property type="match status" value="1"/>
</dbReference>